<dbReference type="OrthoDB" id="8954335at2759"/>
<feature type="coiled-coil region" evidence="1">
    <location>
        <begin position="336"/>
        <end position="363"/>
    </location>
</feature>
<dbReference type="AlphaFoldDB" id="A0A9N9GCT1"/>
<dbReference type="PANTHER" id="PTHR32046:SF11">
    <property type="entry name" value="IMMUNE-ASSOCIATED NUCLEOTIDE-BINDING PROTEIN 10-LIKE"/>
    <property type="match status" value="1"/>
</dbReference>
<evidence type="ECO:0000313" key="2">
    <source>
        <dbReference type="EMBL" id="CAG8597319.1"/>
    </source>
</evidence>
<evidence type="ECO:0000256" key="1">
    <source>
        <dbReference type="SAM" id="Coils"/>
    </source>
</evidence>
<dbReference type="Proteomes" id="UP000789405">
    <property type="component" value="Unassembled WGS sequence"/>
</dbReference>
<dbReference type="EMBL" id="CAJVPY010003641">
    <property type="protein sequence ID" value="CAG8597319.1"/>
    <property type="molecule type" value="Genomic_DNA"/>
</dbReference>
<accession>A0A9N9GCT1</accession>
<dbReference type="SUPFAM" id="SSF52540">
    <property type="entry name" value="P-loop containing nucleoside triphosphate hydrolases"/>
    <property type="match status" value="2"/>
</dbReference>
<dbReference type="InterPro" id="IPR025662">
    <property type="entry name" value="Sigma_54_int_dom_ATP-bd_1"/>
</dbReference>
<dbReference type="Gene3D" id="3.40.50.300">
    <property type="entry name" value="P-loop containing nucleotide triphosphate hydrolases"/>
    <property type="match status" value="1"/>
</dbReference>
<proteinExistence type="predicted"/>
<name>A0A9N9GCT1_9GLOM</name>
<dbReference type="PROSITE" id="PS00675">
    <property type="entry name" value="SIGMA54_INTERACT_1"/>
    <property type="match status" value="1"/>
</dbReference>
<keyword evidence="3" id="KW-1185">Reference proteome</keyword>
<dbReference type="InterPro" id="IPR027417">
    <property type="entry name" value="P-loop_NTPase"/>
</dbReference>
<reference evidence="2" key="1">
    <citation type="submission" date="2021-06" db="EMBL/GenBank/DDBJ databases">
        <authorList>
            <person name="Kallberg Y."/>
            <person name="Tangrot J."/>
            <person name="Rosling A."/>
        </authorList>
    </citation>
    <scope>NUCLEOTIDE SEQUENCE</scope>
    <source>
        <strain evidence="2">MA453B</strain>
    </source>
</reference>
<keyword evidence="1" id="KW-0175">Coiled coil</keyword>
<gene>
    <name evidence="2" type="ORF">DERYTH_LOCUS7462</name>
</gene>
<organism evidence="2 3">
    <name type="scientific">Dentiscutata erythropus</name>
    <dbReference type="NCBI Taxonomy" id="1348616"/>
    <lineage>
        <taxon>Eukaryota</taxon>
        <taxon>Fungi</taxon>
        <taxon>Fungi incertae sedis</taxon>
        <taxon>Mucoromycota</taxon>
        <taxon>Glomeromycotina</taxon>
        <taxon>Glomeromycetes</taxon>
        <taxon>Diversisporales</taxon>
        <taxon>Gigasporaceae</taxon>
        <taxon>Dentiscutata</taxon>
    </lineage>
</organism>
<dbReference type="PANTHER" id="PTHR32046">
    <property type="entry name" value="G DOMAIN-CONTAINING PROTEIN"/>
    <property type="match status" value="1"/>
</dbReference>
<sequence>MTTSTQKEINILLLGETGVGKSTFINALRNYLKFKTLDEALYGEMELLIPSKFVITNEDYEETTIELGDDSNENFENVGMSATQSCREYNFNYDSNTIVRFIDSPGIGDTRGIDKDKENLENILKFIRNYDYLNGICILLKPNIPRLTVLFKFCIQELLSHLHKSAKDNIVFCFADCRGTLYRPGQTIQPLKEQLKILKQRSSVEIKTNKETMYCFDNESFRFLAASKNKVHFDDMDRENFAESWKRSVAESVRLLQHLGFRNPHKVQDTLTLNDARNVVLNLARPLAVMQQNIQTNVKMVEDHQNVIDNCIEFIQELKKRLYIPRQFLEPKQQDIPESESSIKGCKQRLKQLESEQKKITEINICFAKFLSQNAIVIFNDSYAEYLEHFIHEEKIKKSADPANYNNEILEGLERTKKEYLEKIRIIKEAIETSYSSEDKITTEHIERYEKELYLILFENQWVNLLKYTQISI</sequence>
<comment type="caution">
    <text evidence="2">The sequence shown here is derived from an EMBL/GenBank/DDBJ whole genome shotgun (WGS) entry which is preliminary data.</text>
</comment>
<protein>
    <submittedName>
        <fullName evidence="2">19908_t:CDS:1</fullName>
    </submittedName>
</protein>
<evidence type="ECO:0000313" key="3">
    <source>
        <dbReference type="Proteomes" id="UP000789405"/>
    </source>
</evidence>